<evidence type="ECO:0000313" key="1">
    <source>
        <dbReference type="EMBL" id="KAK7695124.1"/>
    </source>
</evidence>
<accession>A0AAW0GZ45</accession>
<keyword evidence="2" id="KW-1185">Reference proteome</keyword>
<sequence>MFYSIVRRFRTLRGNLRFLLSLVKPHPTLRELARYPEVRDKTTLRIPTPPLSSHVSFGVVNEDSPLNQSFDSNRQTECFQTTRSLRRVKHRSVHTYSVRVTIPTQQYVRESPCDEAARQTLLFQDLPLSCASRHRDLNGYVEHMIGHASSMPFAALASESSLQMSGLLGSQLDTLSPKYFDLVDSEDIPQLRISDDIPNVQRPPIRTFATLSEPSRSRALSLPSVVLTCPTPNEPSSPVFVPRTPISVSRFVSASSMSTSSPLTPMSRPFPVPSLPKCEGCGLTAFETGEQCSECDNQWLACKIWYRANDGGRRQHLTEPYIRPGESTARNRALHEFLGVPGGNLETVGLGFQVTPEEPLSIARWRRFLHFLPGGDKVVKDAGPSHTEEYDSDNSSAHNFLACSLATTISVMKHAWKVGRTHLVSHLSRRRKSRFHVSPIQGGNLLHNSKA</sequence>
<reference evidence="1 2" key="1">
    <citation type="submission" date="2022-09" db="EMBL/GenBank/DDBJ databases">
        <authorList>
            <person name="Palmer J.M."/>
        </authorList>
    </citation>
    <scope>NUCLEOTIDE SEQUENCE [LARGE SCALE GENOMIC DNA]</scope>
    <source>
        <strain evidence="1 2">DSM 7382</strain>
    </source>
</reference>
<dbReference type="EMBL" id="JASBNA010000002">
    <property type="protein sequence ID" value="KAK7695124.1"/>
    <property type="molecule type" value="Genomic_DNA"/>
</dbReference>
<name>A0AAW0GZ45_9APHY</name>
<comment type="caution">
    <text evidence="1">The sequence shown here is derived from an EMBL/GenBank/DDBJ whole genome shotgun (WGS) entry which is preliminary data.</text>
</comment>
<dbReference type="Proteomes" id="UP001385951">
    <property type="component" value="Unassembled WGS sequence"/>
</dbReference>
<dbReference type="AlphaFoldDB" id="A0AAW0GZ45"/>
<organism evidence="1 2">
    <name type="scientific">Cerrena zonata</name>
    <dbReference type="NCBI Taxonomy" id="2478898"/>
    <lineage>
        <taxon>Eukaryota</taxon>
        <taxon>Fungi</taxon>
        <taxon>Dikarya</taxon>
        <taxon>Basidiomycota</taxon>
        <taxon>Agaricomycotina</taxon>
        <taxon>Agaricomycetes</taxon>
        <taxon>Polyporales</taxon>
        <taxon>Cerrenaceae</taxon>
        <taxon>Cerrena</taxon>
    </lineage>
</organism>
<protein>
    <submittedName>
        <fullName evidence="1">Uncharacterized protein</fullName>
    </submittedName>
</protein>
<evidence type="ECO:0000313" key="2">
    <source>
        <dbReference type="Proteomes" id="UP001385951"/>
    </source>
</evidence>
<proteinExistence type="predicted"/>
<gene>
    <name evidence="1" type="ORF">QCA50_002314</name>
</gene>